<sequence length="44" mass="4872">MRYGLGAILGRMHYNFSSGVDWAAETLTGQGLLDELPTDWVKSD</sequence>
<keyword evidence="2" id="KW-1185">Reference proteome</keyword>
<proteinExistence type="predicted"/>
<organism evidence="1 2">
    <name type="scientific">Coleofasciculus chthonoplastes PCC 7420</name>
    <dbReference type="NCBI Taxonomy" id="118168"/>
    <lineage>
        <taxon>Bacteria</taxon>
        <taxon>Bacillati</taxon>
        <taxon>Cyanobacteriota</taxon>
        <taxon>Cyanophyceae</taxon>
        <taxon>Coleofasciculales</taxon>
        <taxon>Coleofasciculaceae</taxon>
        <taxon>Coleofasciculus</taxon>
    </lineage>
</organism>
<protein>
    <submittedName>
        <fullName evidence="1">Uncharacterized protein</fullName>
    </submittedName>
</protein>
<dbReference type="EMBL" id="DS989880">
    <property type="protein sequence ID" value="EDX70864.1"/>
    <property type="molecule type" value="Genomic_DNA"/>
</dbReference>
<reference evidence="1 2" key="1">
    <citation type="submission" date="2008-07" db="EMBL/GenBank/DDBJ databases">
        <authorList>
            <person name="Tandeau de Marsac N."/>
            <person name="Ferriera S."/>
            <person name="Johnson J."/>
            <person name="Kravitz S."/>
            <person name="Beeson K."/>
            <person name="Sutton G."/>
            <person name="Rogers Y.-H."/>
            <person name="Friedman R."/>
            <person name="Frazier M."/>
            <person name="Venter J.C."/>
        </authorList>
    </citation>
    <scope>NUCLEOTIDE SEQUENCE [LARGE SCALE GENOMIC DNA]</scope>
    <source>
        <strain evidence="1 2">PCC 7420</strain>
    </source>
</reference>
<dbReference type="AlphaFoldDB" id="B4W4R3"/>
<dbReference type="Proteomes" id="UP000003835">
    <property type="component" value="Unassembled WGS sequence"/>
</dbReference>
<gene>
    <name evidence="1" type="ORF">MC7420_153</name>
</gene>
<name>B4W4R3_9CYAN</name>
<evidence type="ECO:0000313" key="2">
    <source>
        <dbReference type="Proteomes" id="UP000003835"/>
    </source>
</evidence>
<dbReference type="HOGENOM" id="CLU_3214843_0_0_3"/>
<accession>B4W4R3</accession>
<evidence type="ECO:0000313" key="1">
    <source>
        <dbReference type="EMBL" id="EDX70864.1"/>
    </source>
</evidence>